<evidence type="ECO:0000313" key="3">
    <source>
        <dbReference type="Proteomes" id="UP001595555"/>
    </source>
</evidence>
<organism evidence="2 3">
    <name type="scientific">Cellvibrio fontiphilus</name>
    <dbReference type="NCBI Taxonomy" id="1815559"/>
    <lineage>
        <taxon>Bacteria</taxon>
        <taxon>Pseudomonadati</taxon>
        <taxon>Pseudomonadota</taxon>
        <taxon>Gammaproteobacteria</taxon>
        <taxon>Cellvibrionales</taxon>
        <taxon>Cellvibrionaceae</taxon>
        <taxon>Cellvibrio</taxon>
    </lineage>
</organism>
<dbReference type="Pfam" id="PF16106">
    <property type="entry name" value="DUF4824"/>
    <property type="match status" value="1"/>
</dbReference>
<keyword evidence="3" id="KW-1185">Reference proteome</keyword>
<proteinExistence type="predicted"/>
<name>A0ABV7FAW0_9GAMM</name>
<keyword evidence="1" id="KW-0812">Transmembrane</keyword>
<accession>A0ABV7FAW0</accession>
<reference evidence="3" key="1">
    <citation type="journal article" date="2019" name="Int. J. Syst. Evol. Microbiol.">
        <title>The Global Catalogue of Microorganisms (GCM) 10K type strain sequencing project: providing services to taxonomists for standard genome sequencing and annotation.</title>
        <authorList>
            <consortium name="The Broad Institute Genomics Platform"/>
            <consortium name="The Broad Institute Genome Sequencing Center for Infectious Disease"/>
            <person name="Wu L."/>
            <person name="Ma J."/>
        </authorList>
    </citation>
    <scope>NUCLEOTIDE SEQUENCE [LARGE SCALE GENOMIC DNA]</scope>
    <source>
        <strain evidence="3">KCTC 52237</strain>
    </source>
</reference>
<evidence type="ECO:0000313" key="2">
    <source>
        <dbReference type="EMBL" id="MFC3114691.1"/>
    </source>
</evidence>
<gene>
    <name evidence="2" type="ORF">ACFODX_03915</name>
</gene>
<dbReference type="InterPro" id="IPR032249">
    <property type="entry name" value="DUF4824"/>
</dbReference>
<evidence type="ECO:0000256" key="1">
    <source>
        <dbReference type="SAM" id="Phobius"/>
    </source>
</evidence>
<keyword evidence="1" id="KW-0472">Membrane</keyword>
<comment type="caution">
    <text evidence="2">The sequence shown here is derived from an EMBL/GenBank/DDBJ whole genome shotgun (WGS) entry which is preliminary data.</text>
</comment>
<protein>
    <submittedName>
        <fullName evidence="2">DUF4824 family protein</fullName>
    </submittedName>
</protein>
<dbReference type="RefSeq" id="WP_378116257.1">
    <property type="nucleotide sequence ID" value="NZ_JBHRTF010000002.1"/>
</dbReference>
<sequence>MDIFSVKQGANKQLLNKKLLALAVACILLVNGFILGKVYINRSAVVAQLNLSERELQLPYHYGFAKEDSSARVSLRWMTPSSRAVTLELDRWHWQYDRNLQLSEEHFASFGFPACSNSTRLRQKRAAWVLLEFNGRSYEQHLAQIEQYQQLVEGLSTQSHPELVEKEIAEKRKGAAELLTEAQTSHSRLFIVDAAADYALLVQAKNAFPSSSQDQLLIVPAEVRAGYYRCDKPEQRQREIVIDGLAVDSLYIPKHLASKFAGNNTGRNTVKFTAQINYGRLHEPWISDLQ</sequence>
<keyword evidence="1" id="KW-1133">Transmembrane helix</keyword>
<dbReference type="Proteomes" id="UP001595555">
    <property type="component" value="Unassembled WGS sequence"/>
</dbReference>
<feature type="transmembrane region" description="Helical" evidence="1">
    <location>
        <begin position="20"/>
        <end position="40"/>
    </location>
</feature>
<dbReference type="EMBL" id="JBHRTF010000002">
    <property type="protein sequence ID" value="MFC3114691.1"/>
    <property type="molecule type" value="Genomic_DNA"/>
</dbReference>